<dbReference type="Proteomes" id="UP000802392">
    <property type="component" value="Unassembled WGS sequence"/>
</dbReference>
<evidence type="ECO:0000256" key="2">
    <source>
        <dbReference type="SAM" id="Phobius"/>
    </source>
</evidence>
<dbReference type="InterPro" id="IPR009078">
    <property type="entry name" value="Ferritin-like_SF"/>
</dbReference>
<comment type="caution">
    <text evidence="4">The sequence shown here is derived from an EMBL/GenBank/DDBJ whole genome shotgun (WGS) entry which is preliminary data.</text>
</comment>
<dbReference type="SUPFAM" id="SSF47240">
    <property type="entry name" value="Ferritin-like"/>
    <property type="match status" value="1"/>
</dbReference>
<evidence type="ECO:0000256" key="1">
    <source>
        <dbReference type="SAM" id="MobiDB-lite"/>
    </source>
</evidence>
<proteinExistence type="predicted"/>
<feature type="region of interest" description="Disordered" evidence="1">
    <location>
        <begin position="181"/>
        <end position="215"/>
    </location>
</feature>
<dbReference type="EMBL" id="JAAOZD010000002">
    <property type="protein sequence ID" value="NIJ01109.1"/>
    <property type="molecule type" value="Genomic_DNA"/>
</dbReference>
<dbReference type="InterPro" id="IPR012347">
    <property type="entry name" value="Ferritin-like"/>
</dbReference>
<dbReference type="InterPro" id="IPR029447">
    <property type="entry name" value="DUF4439"/>
</dbReference>
<dbReference type="Gene3D" id="1.20.1260.10">
    <property type="match status" value="1"/>
</dbReference>
<evidence type="ECO:0000313" key="4">
    <source>
        <dbReference type="EMBL" id="NIJ01109.1"/>
    </source>
</evidence>
<gene>
    <name evidence="4" type="ORF">FHR86_001422</name>
</gene>
<reference evidence="4 5" key="1">
    <citation type="submission" date="2020-03" db="EMBL/GenBank/DDBJ databases">
        <title>Genomic Encyclopedia of Type Strains, Phase III (KMG-III): the genomes of soil and plant-associated and newly described type strains.</title>
        <authorList>
            <person name="Whitman W."/>
        </authorList>
    </citation>
    <scope>NUCLEOTIDE SEQUENCE [LARGE SCALE GENOMIC DNA]</scope>
    <source>
        <strain evidence="4 5">CECT 4207</strain>
    </source>
</reference>
<feature type="transmembrane region" description="Helical" evidence="2">
    <location>
        <begin position="14"/>
        <end position="35"/>
    </location>
</feature>
<evidence type="ECO:0000313" key="5">
    <source>
        <dbReference type="Proteomes" id="UP000802392"/>
    </source>
</evidence>
<evidence type="ECO:0000259" key="3">
    <source>
        <dbReference type="Pfam" id="PF14530"/>
    </source>
</evidence>
<feature type="region of interest" description="Disordered" evidence="1">
    <location>
        <begin position="97"/>
        <end position="132"/>
    </location>
</feature>
<sequence>MNEDRSKKRGFPPAGRLVLVMIVALLVAGTGMILIPRDSGNPAPVPFSEMAREAALHDALSLRETAAGLAGAAPKAPEGATVDDAVTLLTTHARALLDPAGSPAPSPSLPASSASPPATESPTTRSTFASSLAASARQRLADAREADGGMARLLAAIGTSQLMESERLAAAWKVTLPDPPASGKGTTGAAAWTCPSGSASPSPISDAGSDARADSRSGDASLAAVVRSQQEAVYAYQVAMKRLDGPQSAQAAKNLQSHQSLLRQAEDLARAACADSPASEPGYRLPQEFTANPAGSLAAVEAAALPVFGDAVAFSSGTSRQWAMDGLLSAARRTVQWGGTLPAFPGMNLDAGSLPPLPAAGTATPQATTAG</sequence>
<keyword evidence="2" id="KW-0472">Membrane</keyword>
<dbReference type="Pfam" id="PF14530">
    <property type="entry name" value="DUF4439"/>
    <property type="match status" value="1"/>
</dbReference>
<organism evidence="4 5">
    <name type="scientific">Paenarthrobacter ilicis</name>
    <dbReference type="NCBI Taxonomy" id="43665"/>
    <lineage>
        <taxon>Bacteria</taxon>
        <taxon>Bacillati</taxon>
        <taxon>Actinomycetota</taxon>
        <taxon>Actinomycetes</taxon>
        <taxon>Micrococcales</taxon>
        <taxon>Micrococcaceae</taxon>
        <taxon>Paenarthrobacter</taxon>
    </lineage>
</organism>
<keyword evidence="5" id="KW-1185">Reference proteome</keyword>
<keyword evidence="2" id="KW-1133">Transmembrane helix</keyword>
<keyword evidence="2" id="KW-0812">Transmembrane</keyword>
<name>A0ABX0TF30_9MICC</name>
<dbReference type="RefSeq" id="WP_338112538.1">
    <property type="nucleotide sequence ID" value="NZ_BAAAVO010000009.1"/>
</dbReference>
<feature type="compositionally biased region" description="Low complexity" evidence="1">
    <location>
        <begin position="109"/>
        <end position="132"/>
    </location>
</feature>
<protein>
    <recommendedName>
        <fullName evidence="3">DUF4439 domain-containing protein</fullName>
    </recommendedName>
</protein>
<accession>A0ABX0TF30</accession>
<feature type="domain" description="DUF4439" evidence="3">
    <location>
        <begin position="222"/>
        <end position="348"/>
    </location>
</feature>